<protein>
    <submittedName>
        <fullName evidence="1">Uncharacterized protein</fullName>
    </submittedName>
</protein>
<dbReference type="AlphaFoldDB" id="X1CPJ6"/>
<proteinExistence type="predicted"/>
<accession>X1CPJ6</accession>
<organism evidence="1">
    <name type="scientific">marine sediment metagenome</name>
    <dbReference type="NCBI Taxonomy" id="412755"/>
    <lineage>
        <taxon>unclassified sequences</taxon>
        <taxon>metagenomes</taxon>
        <taxon>ecological metagenomes</taxon>
    </lineage>
</organism>
<evidence type="ECO:0000313" key="1">
    <source>
        <dbReference type="EMBL" id="GAH09717.1"/>
    </source>
</evidence>
<sequence>MPLKKSLDLLDEPRLGGSGIAPYKVVSKQKIENEEIVKGLGTEDYIQWILEDTDEPADSAVRKCLLFITYYDLPDLVPHVPEECYMGVGYQRLASDSVTFK</sequence>
<name>X1CPJ6_9ZZZZ</name>
<reference evidence="1" key="1">
    <citation type="journal article" date="2014" name="Front. Microbiol.">
        <title>High frequency of phylogenetically diverse reductive dehalogenase-homologous genes in deep subseafloor sedimentary metagenomes.</title>
        <authorList>
            <person name="Kawai M."/>
            <person name="Futagami T."/>
            <person name="Toyoda A."/>
            <person name="Takaki Y."/>
            <person name="Nishi S."/>
            <person name="Hori S."/>
            <person name="Arai W."/>
            <person name="Tsubouchi T."/>
            <person name="Morono Y."/>
            <person name="Uchiyama I."/>
            <person name="Ito T."/>
            <person name="Fujiyama A."/>
            <person name="Inagaki F."/>
            <person name="Takami H."/>
        </authorList>
    </citation>
    <scope>NUCLEOTIDE SEQUENCE</scope>
    <source>
        <strain evidence="1">Expedition CK06-06</strain>
    </source>
</reference>
<gene>
    <name evidence="1" type="ORF">S01H4_52042</name>
</gene>
<dbReference type="EMBL" id="BART01029691">
    <property type="protein sequence ID" value="GAH09717.1"/>
    <property type="molecule type" value="Genomic_DNA"/>
</dbReference>
<comment type="caution">
    <text evidence="1">The sequence shown here is derived from an EMBL/GenBank/DDBJ whole genome shotgun (WGS) entry which is preliminary data.</text>
</comment>